<reference evidence="1" key="1">
    <citation type="submission" date="2022-08" db="UniProtKB">
        <authorList>
            <consortium name="EnsemblMetazoa"/>
        </authorList>
    </citation>
    <scope>IDENTIFICATION</scope>
    <source>
        <strain evidence="1">EBRO</strain>
    </source>
</reference>
<sequence length="271" mass="30272">MWRVSFELCAQAYEHSSHLYGFSPVWLRRCTVRLEQFLNTFPQNSHVSLRSLLSFFIIGCIRPPPERTPPSRPGFRFSNSDSFRCRPGMPHQLSPPSSFMRLDASNGFSNGLNRGTWGSWGLWCWSMFFASSSLMRSADGSPFSFSASPGMAMALLLLSRSLLVNCSLSALPDSCRACLYASEYCAMLDSPNLSISSPTSDSTLLAVSGSLMATEGRVRECTIFMCCFNLDACAHENSQLVHLNGSSLVCVRRCTNRLLWKRNFLPQKSHE</sequence>
<evidence type="ECO:0000313" key="1">
    <source>
        <dbReference type="EnsemblMetazoa" id="AATE015881-PA.1"/>
    </source>
</evidence>
<proteinExistence type="predicted"/>
<organism evidence="1">
    <name type="scientific">Anopheles atroparvus</name>
    <name type="common">European mosquito</name>
    <dbReference type="NCBI Taxonomy" id="41427"/>
    <lineage>
        <taxon>Eukaryota</taxon>
        <taxon>Metazoa</taxon>
        <taxon>Ecdysozoa</taxon>
        <taxon>Arthropoda</taxon>
        <taxon>Hexapoda</taxon>
        <taxon>Insecta</taxon>
        <taxon>Pterygota</taxon>
        <taxon>Neoptera</taxon>
        <taxon>Endopterygota</taxon>
        <taxon>Diptera</taxon>
        <taxon>Nematocera</taxon>
        <taxon>Culicoidea</taxon>
        <taxon>Culicidae</taxon>
        <taxon>Anophelinae</taxon>
        <taxon>Anopheles</taxon>
    </lineage>
</organism>
<dbReference type="AlphaFoldDB" id="A0A182JD75"/>
<accession>A0A182JD75</accession>
<name>A0A182JD75_ANOAO</name>
<protein>
    <submittedName>
        <fullName evidence="1">Uncharacterized protein</fullName>
    </submittedName>
</protein>
<dbReference type="EnsemblMetazoa" id="AATE015881-RA">
    <property type="protein sequence ID" value="AATE015881-PA.1"/>
    <property type="gene ID" value="AATE015881"/>
</dbReference>
<dbReference type="VEuPathDB" id="VectorBase:AATE015881"/>